<dbReference type="AlphaFoldDB" id="A0ABD2AUL2"/>
<dbReference type="Proteomes" id="UP001607302">
    <property type="component" value="Unassembled WGS sequence"/>
</dbReference>
<accession>A0ABD2AUL2</accession>
<sequence>MLKCQPCQAHDNTRVGLDGTMRRLGGGTSVVYRMDGGSGGSNSIGQGYEDLINYELLSSTNLTITLQSSAKFNSRYEEHQGTKEEYPMPMKIMQFSTSQRKPNFRGNHVTMSSASLENVCFRLQ</sequence>
<dbReference type="EMBL" id="JAUDFV010000139">
    <property type="protein sequence ID" value="KAL2724170.1"/>
    <property type="molecule type" value="Genomic_DNA"/>
</dbReference>
<comment type="caution">
    <text evidence="1">The sequence shown here is derived from an EMBL/GenBank/DDBJ whole genome shotgun (WGS) entry which is preliminary data.</text>
</comment>
<evidence type="ECO:0000313" key="2">
    <source>
        <dbReference type="Proteomes" id="UP001607302"/>
    </source>
</evidence>
<reference evidence="1 2" key="1">
    <citation type="journal article" date="2024" name="Ann. Entomol. Soc. Am.">
        <title>Genomic analyses of the southern and eastern yellowjacket wasps (Hymenoptera: Vespidae) reveal evolutionary signatures of social life.</title>
        <authorList>
            <person name="Catto M.A."/>
            <person name="Caine P.B."/>
            <person name="Orr S.E."/>
            <person name="Hunt B.G."/>
            <person name="Goodisman M.A.D."/>
        </authorList>
    </citation>
    <scope>NUCLEOTIDE SEQUENCE [LARGE SCALE GENOMIC DNA]</scope>
    <source>
        <strain evidence="1">233</strain>
        <tissue evidence="1">Head and thorax</tissue>
    </source>
</reference>
<gene>
    <name evidence="1" type="ORF">V1478_008683</name>
</gene>
<organism evidence="1 2">
    <name type="scientific">Vespula squamosa</name>
    <name type="common">Southern yellow jacket</name>
    <name type="synonym">Wasp</name>
    <dbReference type="NCBI Taxonomy" id="30214"/>
    <lineage>
        <taxon>Eukaryota</taxon>
        <taxon>Metazoa</taxon>
        <taxon>Ecdysozoa</taxon>
        <taxon>Arthropoda</taxon>
        <taxon>Hexapoda</taxon>
        <taxon>Insecta</taxon>
        <taxon>Pterygota</taxon>
        <taxon>Neoptera</taxon>
        <taxon>Endopterygota</taxon>
        <taxon>Hymenoptera</taxon>
        <taxon>Apocrita</taxon>
        <taxon>Aculeata</taxon>
        <taxon>Vespoidea</taxon>
        <taxon>Vespidae</taxon>
        <taxon>Vespinae</taxon>
        <taxon>Vespula</taxon>
    </lineage>
</organism>
<evidence type="ECO:0000313" key="1">
    <source>
        <dbReference type="EMBL" id="KAL2724170.1"/>
    </source>
</evidence>
<name>A0ABD2AUL2_VESSQ</name>
<protein>
    <submittedName>
        <fullName evidence="1">Uncharacterized protein</fullName>
    </submittedName>
</protein>
<proteinExistence type="predicted"/>
<keyword evidence="2" id="KW-1185">Reference proteome</keyword>